<sequence length="82" mass="9591">MGRRSPKHTTVEYVDLPPRGPPPPPKRKRLMPPKPTPSWPGEKFEESQITTVVYDGDGYELYRIDRWDWYPVIDSFGELLGY</sequence>
<protein>
    <submittedName>
        <fullName evidence="2">Uncharacterized protein</fullName>
    </submittedName>
</protein>
<dbReference type="Proteomes" id="UP000230233">
    <property type="component" value="Chromosome II"/>
</dbReference>
<evidence type="ECO:0000313" key="3">
    <source>
        <dbReference type="Proteomes" id="UP000230233"/>
    </source>
</evidence>
<organism evidence="2 3">
    <name type="scientific">Caenorhabditis nigoni</name>
    <dbReference type="NCBI Taxonomy" id="1611254"/>
    <lineage>
        <taxon>Eukaryota</taxon>
        <taxon>Metazoa</taxon>
        <taxon>Ecdysozoa</taxon>
        <taxon>Nematoda</taxon>
        <taxon>Chromadorea</taxon>
        <taxon>Rhabditida</taxon>
        <taxon>Rhabditina</taxon>
        <taxon>Rhabditomorpha</taxon>
        <taxon>Rhabditoidea</taxon>
        <taxon>Rhabditidae</taxon>
        <taxon>Peloderinae</taxon>
        <taxon>Caenorhabditis</taxon>
    </lineage>
</organism>
<comment type="caution">
    <text evidence="2">The sequence shown here is derived from an EMBL/GenBank/DDBJ whole genome shotgun (WGS) entry which is preliminary data.</text>
</comment>
<accession>A0A2G5VD07</accession>
<name>A0A2G5VD07_9PELO</name>
<dbReference type="EMBL" id="PDUG01000002">
    <property type="protein sequence ID" value="PIC49655.1"/>
    <property type="molecule type" value="Genomic_DNA"/>
</dbReference>
<evidence type="ECO:0000256" key="1">
    <source>
        <dbReference type="SAM" id="MobiDB-lite"/>
    </source>
</evidence>
<feature type="region of interest" description="Disordered" evidence="1">
    <location>
        <begin position="1"/>
        <end position="43"/>
    </location>
</feature>
<keyword evidence="3" id="KW-1185">Reference proteome</keyword>
<dbReference type="AlphaFoldDB" id="A0A2G5VD07"/>
<evidence type="ECO:0000313" key="2">
    <source>
        <dbReference type="EMBL" id="PIC49655.1"/>
    </source>
</evidence>
<gene>
    <name evidence="2" type="primary">Cnig_chr_II.g8192</name>
    <name evidence="2" type="ORF">B9Z55_008192</name>
</gene>
<proteinExistence type="predicted"/>
<reference evidence="3" key="1">
    <citation type="submission" date="2017-10" db="EMBL/GenBank/DDBJ databases">
        <title>Rapid genome shrinkage in a self-fertile nematode reveals novel sperm competition proteins.</title>
        <authorList>
            <person name="Yin D."/>
            <person name="Schwarz E.M."/>
            <person name="Thomas C.G."/>
            <person name="Felde R.L."/>
            <person name="Korf I.F."/>
            <person name="Cutter A.D."/>
            <person name="Schartner C.M."/>
            <person name="Ralston E.J."/>
            <person name="Meyer B.J."/>
            <person name="Haag E.S."/>
        </authorList>
    </citation>
    <scope>NUCLEOTIDE SEQUENCE [LARGE SCALE GENOMIC DNA]</scope>
    <source>
        <strain evidence="3">JU1422</strain>
    </source>
</reference>